<dbReference type="InterPro" id="IPR027417">
    <property type="entry name" value="P-loop_NTPase"/>
</dbReference>
<dbReference type="EMBL" id="FOMJ01000001">
    <property type="protein sequence ID" value="SFC99269.1"/>
    <property type="molecule type" value="Genomic_DNA"/>
</dbReference>
<dbReference type="Pfam" id="PF13671">
    <property type="entry name" value="AAA_33"/>
    <property type="match status" value="1"/>
</dbReference>
<sequence length="526" mass="58583">MSETPAWLRALEEPARFPHPVEEVELIETHISWVLLAGDYAYKFKKPVNLGFVDFSALHLRRYYCREELRRNRPLAGDLYEAVITLCGEPEDPVLGPDEDGVEAFEYGVRMRRFDESERLDHALADGRLEAAELEDFAERLARYHAETAVADNDTTWGTPEAVAAPARDNLTTLRRTVDADDPGHPHLKAVTAWTEQAHHRLSPVFARRRAEGAVRECHGDLHLGNMARVEGRVIAFDCIEFNPAFYWIDTMNEVAFLAMDTRDRGRPDLGRRALNRYLEHTGDFSGLAVFDYYQVYRALVRAKVAAIRVDQETGEAADAARAEMEEYLGLADTLTRPRQPWLAITHGLSGSGKSHASGALVAATDAIRLRSDVERKRLHGLPPDAETGAGVDAGIYTAAASERTYEHLLARAEELLEAGWPVVVDATFLTADRRAPFRALARRRGWPFAVLELEAPEAVLRERITARAEAGGDASEADTSVLEAQLQRREPPAEDGGEDVVRIDATRPIDGRELLQRILPQEAGG</sequence>
<dbReference type="InterPro" id="IPR011009">
    <property type="entry name" value="Kinase-like_dom_sf"/>
</dbReference>
<name>A0A1I1NNQ0_9GAMM</name>
<evidence type="ECO:0000256" key="1">
    <source>
        <dbReference type="SAM" id="MobiDB-lite"/>
    </source>
</evidence>
<evidence type="ECO:0000313" key="2">
    <source>
        <dbReference type="EMBL" id="SFC99269.1"/>
    </source>
</evidence>
<dbReference type="STRING" id="1123397.SAMN05660831_00363"/>
<dbReference type="PANTHER" id="PTHR43883:SF1">
    <property type="entry name" value="GLUCONOKINASE"/>
    <property type="match status" value="1"/>
</dbReference>
<dbReference type="OrthoDB" id="9810277at2"/>
<gene>
    <name evidence="2" type="ORF">SAMN05660831_00363</name>
</gene>
<reference evidence="2 3" key="1">
    <citation type="submission" date="2016-10" db="EMBL/GenBank/DDBJ databases">
        <authorList>
            <person name="de Groot N.N."/>
        </authorList>
    </citation>
    <scope>NUCLEOTIDE SEQUENCE [LARGE SCALE GENOMIC DNA]</scope>
    <source>
        <strain evidence="2 3">HL3</strain>
    </source>
</reference>
<evidence type="ECO:0000313" key="3">
    <source>
        <dbReference type="Proteomes" id="UP000198611"/>
    </source>
</evidence>
<dbReference type="InterPro" id="IPR052732">
    <property type="entry name" value="Cell-binding_unc_protein"/>
</dbReference>
<proteinExistence type="predicted"/>
<protein>
    <recommendedName>
        <fullName evidence="4">Aminoglycoside phosphotransferase domain-containing protein</fullName>
    </recommendedName>
</protein>
<dbReference type="Proteomes" id="UP000198611">
    <property type="component" value="Unassembled WGS sequence"/>
</dbReference>
<keyword evidence="3" id="KW-1185">Reference proteome</keyword>
<dbReference type="RefSeq" id="WP_093427036.1">
    <property type="nucleotide sequence ID" value="NZ_FOMJ01000001.1"/>
</dbReference>
<dbReference type="SUPFAM" id="SSF52540">
    <property type="entry name" value="P-loop containing nucleoside triphosphate hydrolases"/>
    <property type="match status" value="1"/>
</dbReference>
<dbReference type="PANTHER" id="PTHR43883">
    <property type="entry name" value="SLR0207 PROTEIN"/>
    <property type="match status" value="1"/>
</dbReference>
<dbReference type="Gene3D" id="3.90.1200.10">
    <property type="match status" value="1"/>
</dbReference>
<organism evidence="2 3">
    <name type="scientific">Thiohalospira halophila DSM 15071</name>
    <dbReference type="NCBI Taxonomy" id="1123397"/>
    <lineage>
        <taxon>Bacteria</taxon>
        <taxon>Pseudomonadati</taxon>
        <taxon>Pseudomonadota</taxon>
        <taxon>Gammaproteobacteria</taxon>
        <taxon>Thiohalospirales</taxon>
        <taxon>Thiohalospiraceae</taxon>
        <taxon>Thiohalospira</taxon>
    </lineage>
</organism>
<dbReference type="SUPFAM" id="SSF56112">
    <property type="entry name" value="Protein kinase-like (PK-like)"/>
    <property type="match status" value="1"/>
</dbReference>
<dbReference type="AlphaFoldDB" id="A0A1I1NNQ0"/>
<evidence type="ECO:0008006" key="4">
    <source>
        <dbReference type="Google" id="ProtNLM"/>
    </source>
</evidence>
<feature type="region of interest" description="Disordered" evidence="1">
    <location>
        <begin position="485"/>
        <end position="506"/>
    </location>
</feature>
<dbReference type="Gene3D" id="3.40.50.300">
    <property type="entry name" value="P-loop containing nucleotide triphosphate hydrolases"/>
    <property type="match status" value="1"/>
</dbReference>
<accession>A0A1I1NNQ0</accession>